<dbReference type="RefSeq" id="WP_081155339.1">
    <property type="nucleotide sequence ID" value="NZ_LVYD01000102.1"/>
</dbReference>
<dbReference type="AlphaFoldDB" id="A0A1V9FIM1"/>
<gene>
    <name evidence="2" type="ORF">A3860_07660</name>
</gene>
<evidence type="ECO:0000256" key="1">
    <source>
        <dbReference type="SAM" id="SignalP"/>
    </source>
</evidence>
<name>A0A1V9FIM1_9BACT</name>
<dbReference type="STRING" id="1703345.A3860_07660"/>
<sequence>MQKLSLRKLSLVGLSLMAVSAVTAAFMPSKNTNRVASNGTLRGDISNDGGAAVNTCTFRQDANSCNATAGSLTTGVNQTNSYTELGYQTANNTTVGDI</sequence>
<feature type="chain" id="PRO_5012144728" evidence="1">
    <location>
        <begin position="25"/>
        <end position="98"/>
    </location>
</feature>
<reference evidence="2 3" key="1">
    <citation type="submission" date="2016-03" db="EMBL/GenBank/DDBJ databases">
        <title>Niastella vici sp. nov., isolated from farmland soil.</title>
        <authorList>
            <person name="Chen L."/>
            <person name="Wang D."/>
            <person name="Yang S."/>
            <person name="Wang G."/>
        </authorList>
    </citation>
    <scope>NUCLEOTIDE SEQUENCE [LARGE SCALE GENOMIC DNA]</scope>
    <source>
        <strain evidence="2 3">DJ57</strain>
    </source>
</reference>
<evidence type="ECO:0000313" key="2">
    <source>
        <dbReference type="EMBL" id="OQP58192.1"/>
    </source>
</evidence>
<keyword evidence="3" id="KW-1185">Reference proteome</keyword>
<protein>
    <submittedName>
        <fullName evidence="2">Uncharacterized protein</fullName>
    </submittedName>
</protein>
<dbReference type="EMBL" id="LVYD01000102">
    <property type="protein sequence ID" value="OQP58192.1"/>
    <property type="molecule type" value="Genomic_DNA"/>
</dbReference>
<comment type="caution">
    <text evidence="2">The sequence shown here is derived from an EMBL/GenBank/DDBJ whole genome shotgun (WGS) entry which is preliminary data.</text>
</comment>
<proteinExistence type="predicted"/>
<dbReference type="Proteomes" id="UP000192796">
    <property type="component" value="Unassembled WGS sequence"/>
</dbReference>
<organism evidence="2 3">
    <name type="scientific">Niastella vici</name>
    <dbReference type="NCBI Taxonomy" id="1703345"/>
    <lineage>
        <taxon>Bacteria</taxon>
        <taxon>Pseudomonadati</taxon>
        <taxon>Bacteroidota</taxon>
        <taxon>Chitinophagia</taxon>
        <taxon>Chitinophagales</taxon>
        <taxon>Chitinophagaceae</taxon>
        <taxon>Niastella</taxon>
    </lineage>
</organism>
<evidence type="ECO:0000313" key="3">
    <source>
        <dbReference type="Proteomes" id="UP000192796"/>
    </source>
</evidence>
<keyword evidence="1" id="KW-0732">Signal</keyword>
<feature type="signal peptide" evidence="1">
    <location>
        <begin position="1"/>
        <end position="24"/>
    </location>
</feature>
<accession>A0A1V9FIM1</accession>